<comment type="caution">
    <text evidence="2">The sequence shown here is derived from an EMBL/GenBank/DDBJ whole genome shotgun (WGS) entry which is preliminary data.</text>
</comment>
<dbReference type="Proteomes" id="UP000631418">
    <property type="component" value="Unassembled WGS sequence"/>
</dbReference>
<accession>A0AAE5H2C2</accession>
<reference evidence="2" key="1">
    <citation type="submission" date="2020-06" db="EMBL/GenBank/DDBJ databases">
        <title>Genomic insights into acetone-butanol-ethanol (ABE) fermentation by sequencing solventogenic clostridia strains.</title>
        <authorList>
            <person name="Brown S."/>
        </authorList>
    </citation>
    <scope>NUCLEOTIDE SEQUENCE</scope>
    <source>
        <strain evidence="2">DJ123</strain>
    </source>
</reference>
<organism evidence="2 3">
    <name type="scientific">Clostridium beijerinckii</name>
    <name type="common">Clostridium MP</name>
    <dbReference type="NCBI Taxonomy" id="1520"/>
    <lineage>
        <taxon>Bacteria</taxon>
        <taxon>Bacillati</taxon>
        <taxon>Bacillota</taxon>
        <taxon>Clostridia</taxon>
        <taxon>Eubacteriales</taxon>
        <taxon>Clostridiaceae</taxon>
        <taxon>Clostridium</taxon>
    </lineage>
</organism>
<reference evidence="1" key="2">
    <citation type="submission" date="2020-11" db="EMBL/GenBank/DDBJ databases">
        <authorList>
            <person name="Thieme N."/>
            <person name="Liebl W."/>
            <person name="Zverlov V."/>
        </authorList>
    </citation>
    <scope>NUCLEOTIDE SEQUENCE</scope>
    <source>
        <strain evidence="1">NT08</strain>
    </source>
</reference>
<evidence type="ECO:0000313" key="3">
    <source>
        <dbReference type="Proteomes" id="UP000822184"/>
    </source>
</evidence>
<dbReference type="AlphaFoldDB" id="A0AAE5H2C2"/>
<protein>
    <submittedName>
        <fullName evidence="2">Methyl-accepting chemotaxis protein</fullName>
    </submittedName>
</protein>
<evidence type="ECO:0000313" key="2">
    <source>
        <dbReference type="EMBL" id="NSB13473.1"/>
    </source>
</evidence>
<dbReference type="RefSeq" id="WP_158380902.1">
    <property type="nucleotide sequence ID" value="NZ_JABSWT010000001.1"/>
</dbReference>
<sequence>MQEVKNGTDVVNSTGKAFSQISQAVECVAAQVRSVSETVEQNIIKQ</sequence>
<evidence type="ECO:0000313" key="1">
    <source>
        <dbReference type="EMBL" id="MBF7809429.1"/>
    </source>
</evidence>
<name>A0AAE5H2C2_CLOBE</name>
<proteinExistence type="predicted"/>
<gene>
    <name evidence="2" type="ORF">BCD95_001732</name>
    <name evidence="1" type="ORF">IS491_12260</name>
</gene>
<dbReference type="EMBL" id="JABTDW010000001">
    <property type="protein sequence ID" value="NSB13473.1"/>
    <property type="molecule type" value="Genomic_DNA"/>
</dbReference>
<dbReference type="Proteomes" id="UP000822184">
    <property type="component" value="Unassembled WGS sequence"/>
</dbReference>
<dbReference type="EMBL" id="JADOEF010000001">
    <property type="protein sequence ID" value="MBF7809429.1"/>
    <property type="molecule type" value="Genomic_DNA"/>
</dbReference>